<comment type="caution">
    <text evidence="1">The sequence shown here is derived from an EMBL/GenBank/DDBJ whole genome shotgun (WGS) entry which is preliminary data.</text>
</comment>
<evidence type="ECO:0008006" key="2">
    <source>
        <dbReference type="Google" id="ProtNLM"/>
    </source>
</evidence>
<name>X0XQ42_9ZZZZ</name>
<organism evidence="1">
    <name type="scientific">marine sediment metagenome</name>
    <dbReference type="NCBI Taxonomy" id="412755"/>
    <lineage>
        <taxon>unclassified sequences</taxon>
        <taxon>metagenomes</taxon>
        <taxon>ecological metagenomes</taxon>
    </lineage>
</organism>
<accession>X0XQ42</accession>
<sequence>MINKWLKEEKRVNTHYSKFSVIDLTENDMQEEVKKLKKFLANRILIHLDYPERLRRIYKDEPKGKLRKHILDLILPKKGVHFNPEQSFLSEIITADILEKIRKVILPIHKLRYKELRDRAMRGKADVLACRISADKPVIIFAEVKSKITYKKEIAEEAYRELVLNNVEVPEIVNYISSRLEDRDEYNLVCLFDKAIRDPKSYSKDFIFFLSLKK</sequence>
<dbReference type="EMBL" id="BARS01032258">
    <property type="protein sequence ID" value="GAG26956.1"/>
    <property type="molecule type" value="Genomic_DNA"/>
</dbReference>
<dbReference type="AlphaFoldDB" id="X0XQ42"/>
<reference evidence="1" key="1">
    <citation type="journal article" date="2014" name="Front. Microbiol.">
        <title>High frequency of phylogenetically diverse reductive dehalogenase-homologous genes in deep subseafloor sedimentary metagenomes.</title>
        <authorList>
            <person name="Kawai M."/>
            <person name="Futagami T."/>
            <person name="Toyoda A."/>
            <person name="Takaki Y."/>
            <person name="Nishi S."/>
            <person name="Hori S."/>
            <person name="Arai W."/>
            <person name="Tsubouchi T."/>
            <person name="Morono Y."/>
            <person name="Uchiyama I."/>
            <person name="Ito T."/>
            <person name="Fujiyama A."/>
            <person name="Inagaki F."/>
            <person name="Takami H."/>
        </authorList>
    </citation>
    <scope>NUCLEOTIDE SEQUENCE</scope>
    <source>
        <strain evidence="1">Expedition CK06-06</strain>
    </source>
</reference>
<protein>
    <recommendedName>
        <fullName evidence="2">Anti-bacteriophage protein A/HamA C-terminal domain-containing protein</fullName>
    </recommendedName>
</protein>
<proteinExistence type="predicted"/>
<gene>
    <name evidence="1" type="ORF">S01H1_50091</name>
</gene>
<feature type="non-terminal residue" evidence="1">
    <location>
        <position position="214"/>
    </location>
</feature>
<evidence type="ECO:0000313" key="1">
    <source>
        <dbReference type="EMBL" id="GAG26956.1"/>
    </source>
</evidence>